<evidence type="ECO:0000256" key="3">
    <source>
        <dbReference type="ARBA" id="ARBA00022980"/>
    </source>
</evidence>
<name>A0A1U9RRQ0_CARRU</name>
<keyword evidence="3 7" id="KW-0689">Ribosomal protein</keyword>
<dbReference type="GO" id="GO:0003735">
    <property type="term" value="F:structural constituent of ribosome"/>
    <property type="evidence" value="ECO:0007669"/>
    <property type="project" value="InterPro"/>
</dbReference>
<dbReference type="GO" id="GO:0006412">
    <property type="term" value="P:translation"/>
    <property type="evidence" value="ECO:0007669"/>
    <property type="project" value="InterPro"/>
</dbReference>
<dbReference type="InterPro" id="IPR019927">
    <property type="entry name" value="Ribosomal_uL3_bac/org-type"/>
</dbReference>
<dbReference type="Proteomes" id="UP000189666">
    <property type="component" value="Chromosome"/>
</dbReference>
<dbReference type="EMBL" id="CP019943">
    <property type="protein sequence ID" value="AQU89588.1"/>
    <property type="molecule type" value="Genomic_DNA"/>
</dbReference>
<evidence type="ECO:0000313" key="8">
    <source>
        <dbReference type="Proteomes" id="UP000189666"/>
    </source>
</evidence>
<dbReference type="GO" id="GO:1990904">
    <property type="term" value="C:ribonucleoprotein complex"/>
    <property type="evidence" value="ECO:0007669"/>
    <property type="project" value="UniProtKB-KW"/>
</dbReference>
<reference evidence="7 8" key="1">
    <citation type="submission" date="2017-02" db="EMBL/GenBank/DDBJ databases">
        <title>Complete Genome of Candidatus Carsonella ruddii strain BC, a Nutritional Endosymbiont of Bactericera cockerelli.</title>
        <authorList>
            <person name="Riley A.B."/>
            <person name="Kim D.H."/>
            <person name="Hansen A.K."/>
        </authorList>
    </citation>
    <scope>NUCLEOTIDE SEQUENCE [LARGE SCALE GENOMIC DNA]</scope>
    <source>
        <strain evidence="7 8">BC</strain>
    </source>
</reference>
<gene>
    <name evidence="7" type="ORF">BW244_0170</name>
</gene>
<dbReference type="GO" id="GO:0005840">
    <property type="term" value="C:ribosome"/>
    <property type="evidence" value="ECO:0007669"/>
    <property type="project" value="UniProtKB-KW"/>
</dbReference>
<evidence type="ECO:0000256" key="1">
    <source>
        <dbReference type="ARBA" id="ARBA00006540"/>
    </source>
</evidence>
<keyword evidence="4" id="KW-0687">Ribonucleoprotein</keyword>
<organism evidence="7 8">
    <name type="scientific">Carsonella ruddii</name>
    <dbReference type="NCBI Taxonomy" id="114186"/>
    <lineage>
        <taxon>Bacteria</taxon>
        <taxon>Pseudomonadati</taxon>
        <taxon>Pseudomonadota</taxon>
        <taxon>Gammaproteobacteria</taxon>
        <taxon>Oceanospirillales</taxon>
        <taxon>Halomonadaceae</taxon>
        <taxon>Zymobacter group</taxon>
        <taxon>Candidatus Carsonella</taxon>
    </lineage>
</organism>
<evidence type="ECO:0000256" key="6">
    <source>
        <dbReference type="ARBA" id="ARBA00035457"/>
    </source>
</evidence>
<dbReference type="InterPro" id="IPR009000">
    <property type="entry name" value="Transl_B-barrel_sf"/>
</dbReference>
<keyword evidence="2" id="KW-0488">Methylation</keyword>
<comment type="similarity">
    <text evidence="1">Belongs to the universal ribosomal protein uL3 family.</text>
</comment>
<dbReference type="InterPro" id="IPR000597">
    <property type="entry name" value="Ribosomal_uL3"/>
</dbReference>
<dbReference type="PANTHER" id="PTHR11229">
    <property type="entry name" value="50S RIBOSOMAL PROTEIN L3"/>
    <property type="match status" value="1"/>
</dbReference>
<dbReference type="SUPFAM" id="SSF50447">
    <property type="entry name" value="Translation proteins"/>
    <property type="match status" value="1"/>
</dbReference>
<evidence type="ECO:0000256" key="2">
    <source>
        <dbReference type="ARBA" id="ARBA00022481"/>
    </source>
</evidence>
<dbReference type="Gene3D" id="4.10.960.10">
    <property type="entry name" value="Ribosomal protein L3, domain 3"/>
    <property type="match status" value="1"/>
</dbReference>
<evidence type="ECO:0000256" key="5">
    <source>
        <dbReference type="ARBA" id="ARBA00035243"/>
    </source>
</evidence>
<dbReference type="Pfam" id="PF00297">
    <property type="entry name" value="Ribosomal_L3"/>
    <property type="match status" value="1"/>
</dbReference>
<dbReference type="AlphaFoldDB" id="A0A1U9RRQ0"/>
<evidence type="ECO:0000256" key="4">
    <source>
        <dbReference type="ARBA" id="ARBA00023274"/>
    </source>
</evidence>
<evidence type="ECO:0000313" key="7">
    <source>
        <dbReference type="EMBL" id="AQU89588.1"/>
    </source>
</evidence>
<protein>
    <recommendedName>
        <fullName evidence="5">Large ribosomal subunit protein uL3</fullName>
    </recommendedName>
    <alternativeName>
        <fullName evidence="6">50S ribosomal protein L3</fullName>
    </alternativeName>
</protein>
<accession>A0A1U9RRQ0</accession>
<proteinExistence type="inferred from homology"/>
<sequence length="136" mass="15972">MIFINKGIKQFFLNKKIILLNIIKYINFNKFYLNFPFNFLLIKSISNGKGFQGVIKKWGFRTKDKSHGCSLSYRTMGSTGQCQDPGRVFKGKKMPGKMGNIFLSTYLKIFFRNKNYFYFLKILPGKKNDYIYGKIL</sequence>
<dbReference type="PANTHER" id="PTHR11229:SF8">
    <property type="entry name" value="LARGE RIBOSOMAL SUBUNIT PROTEIN UL3M"/>
    <property type="match status" value="1"/>
</dbReference>
<dbReference type="InterPro" id="IPR044892">
    <property type="entry name" value="Ribosomal_L3_dom_3_arc_sf"/>
</dbReference>